<name>A0A0W8F2S8_9ZZZZ</name>
<proteinExistence type="predicted"/>
<dbReference type="PANTHER" id="PTHR43278:SF1">
    <property type="entry name" value="IRON-SULFUR FLAVOPROTEIN MJ1083"/>
    <property type="match status" value="1"/>
</dbReference>
<dbReference type="PANTHER" id="PTHR43278">
    <property type="entry name" value="NAD(P)H-DEPENDENT FMN-CONTAINING OXIDOREDUCTASE YWQN-RELATED"/>
    <property type="match status" value="1"/>
</dbReference>
<dbReference type="InterPro" id="IPR029039">
    <property type="entry name" value="Flavoprotein-like_sf"/>
</dbReference>
<feature type="domain" description="NADPH-dependent FMN reductase-like" evidence="3">
    <location>
        <begin position="3"/>
        <end position="153"/>
    </location>
</feature>
<dbReference type="Gene3D" id="3.40.50.360">
    <property type="match status" value="1"/>
</dbReference>
<reference evidence="4" key="1">
    <citation type="journal article" date="2015" name="Proc. Natl. Acad. Sci. U.S.A.">
        <title>Networks of energetic and metabolic interactions define dynamics in microbial communities.</title>
        <authorList>
            <person name="Embree M."/>
            <person name="Liu J.K."/>
            <person name="Al-Bassam M.M."/>
            <person name="Zengler K."/>
        </authorList>
    </citation>
    <scope>NUCLEOTIDE SEQUENCE</scope>
</reference>
<evidence type="ECO:0000259" key="3">
    <source>
        <dbReference type="Pfam" id="PF03358"/>
    </source>
</evidence>
<protein>
    <recommendedName>
        <fullName evidence="3">NADPH-dependent FMN reductase-like domain-containing protein</fullName>
    </recommendedName>
</protein>
<evidence type="ECO:0000256" key="1">
    <source>
        <dbReference type="ARBA" id="ARBA00022630"/>
    </source>
</evidence>
<dbReference type="SUPFAM" id="SSF52218">
    <property type="entry name" value="Flavoproteins"/>
    <property type="match status" value="1"/>
</dbReference>
<dbReference type="EMBL" id="LNQE01001575">
    <property type="protein sequence ID" value="KUG15207.1"/>
    <property type="molecule type" value="Genomic_DNA"/>
</dbReference>
<evidence type="ECO:0000313" key="4">
    <source>
        <dbReference type="EMBL" id="KUG15207.1"/>
    </source>
</evidence>
<comment type="caution">
    <text evidence="4">The sequence shown here is derived from an EMBL/GenBank/DDBJ whole genome shotgun (WGS) entry which is preliminary data.</text>
</comment>
<keyword evidence="1" id="KW-0285">Flavoprotein</keyword>
<dbReference type="AlphaFoldDB" id="A0A0W8F2S8"/>
<keyword evidence="2" id="KW-0288">FMN</keyword>
<dbReference type="GO" id="GO:0016491">
    <property type="term" value="F:oxidoreductase activity"/>
    <property type="evidence" value="ECO:0007669"/>
    <property type="project" value="InterPro"/>
</dbReference>
<accession>A0A0W8F2S8</accession>
<dbReference type="InterPro" id="IPR005025">
    <property type="entry name" value="FMN_Rdtase-like_dom"/>
</dbReference>
<sequence length="232" mass="25238">MVRVLGISGSPRGELSRTLRLVNAVMRGAGDAGADCEVVDVCGLAIDFCIGCGVCYEAGECIHADDFQNLFDRMMAADGIVLGSPVYINAVSAQMKVVLDRMADAIHCQRFLGKYGCSVSTAGGSFADEVVEYQNSILRILGATTVGGVGVVLGPDPSLLIPAEKQAYELGTRLVTAIRNQEHYPDQDLFHAGMKERMQALVSHNKDIWSHEYQYWREKGWLYGAGNRQQDS</sequence>
<organism evidence="4">
    <name type="scientific">hydrocarbon metagenome</name>
    <dbReference type="NCBI Taxonomy" id="938273"/>
    <lineage>
        <taxon>unclassified sequences</taxon>
        <taxon>metagenomes</taxon>
        <taxon>ecological metagenomes</taxon>
    </lineage>
</organism>
<dbReference type="InterPro" id="IPR051796">
    <property type="entry name" value="ISF_SsuE-like"/>
</dbReference>
<evidence type="ECO:0000256" key="2">
    <source>
        <dbReference type="ARBA" id="ARBA00022643"/>
    </source>
</evidence>
<dbReference type="Pfam" id="PF03358">
    <property type="entry name" value="FMN_red"/>
    <property type="match status" value="1"/>
</dbReference>
<gene>
    <name evidence="4" type="ORF">ASZ90_015126</name>
</gene>